<keyword evidence="3" id="KW-0808">Transferase</keyword>
<evidence type="ECO:0000256" key="5">
    <source>
        <dbReference type="ARBA" id="ARBA00022771"/>
    </source>
</evidence>
<feature type="domain" description="N-acetyltransferase ESCO acetyl-transferase" evidence="12">
    <location>
        <begin position="327"/>
        <end position="394"/>
    </location>
</feature>
<gene>
    <name evidence="13" type="ORF">AWRI4619_LOCUS1197</name>
</gene>
<evidence type="ECO:0000259" key="11">
    <source>
        <dbReference type="Pfam" id="PF13878"/>
    </source>
</evidence>
<keyword evidence="7" id="KW-0539">Nucleus</keyword>
<keyword evidence="14" id="KW-1185">Reference proteome</keyword>
<evidence type="ECO:0000256" key="8">
    <source>
        <dbReference type="ARBA" id="ARBA00023306"/>
    </source>
</evidence>
<feature type="domain" description="N-acetyltransferase ESCO zinc-finger" evidence="11">
    <location>
        <begin position="128"/>
        <end position="165"/>
    </location>
</feature>
<keyword evidence="6" id="KW-0862">Zinc</keyword>
<comment type="similarity">
    <text evidence="2">Belongs to the acetyltransferase family. ECO subfamily.</text>
</comment>
<evidence type="ECO:0000256" key="9">
    <source>
        <dbReference type="ARBA" id="ARBA00023315"/>
    </source>
</evidence>
<dbReference type="EMBL" id="CAIJEN010000001">
    <property type="protein sequence ID" value="CAD0082630.1"/>
    <property type="molecule type" value="Genomic_DNA"/>
</dbReference>
<evidence type="ECO:0000256" key="3">
    <source>
        <dbReference type="ARBA" id="ARBA00022679"/>
    </source>
</evidence>
<name>A0A9N8J8C2_9PEZI</name>
<comment type="caution">
    <text evidence="13">The sequence shown here is derived from an EMBL/GenBank/DDBJ whole genome shotgun (WGS) entry which is preliminary data.</text>
</comment>
<dbReference type="PANTHER" id="PTHR45884:SF2">
    <property type="entry name" value="N-ACETYLTRANSFERASE ECO"/>
    <property type="match status" value="1"/>
</dbReference>
<evidence type="ECO:0000256" key="4">
    <source>
        <dbReference type="ARBA" id="ARBA00022723"/>
    </source>
</evidence>
<evidence type="ECO:0000256" key="1">
    <source>
        <dbReference type="ARBA" id="ARBA00004123"/>
    </source>
</evidence>
<protein>
    <recommendedName>
        <fullName evidence="15">Sister chromatid cohesion acetyltransferase Eco1</fullName>
    </recommendedName>
</protein>
<dbReference type="PANTHER" id="PTHR45884">
    <property type="entry name" value="N-ACETYLTRANSFERASE ECO"/>
    <property type="match status" value="1"/>
</dbReference>
<evidence type="ECO:0000256" key="7">
    <source>
        <dbReference type="ARBA" id="ARBA00023242"/>
    </source>
</evidence>
<organism evidence="13 14">
    <name type="scientific">Aureobasidium vineae</name>
    <dbReference type="NCBI Taxonomy" id="2773715"/>
    <lineage>
        <taxon>Eukaryota</taxon>
        <taxon>Fungi</taxon>
        <taxon>Dikarya</taxon>
        <taxon>Ascomycota</taxon>
        <taxon>Pezizomycotina</taxon>
        <taxon>Dothideomycetes</taxon>
        <taxon>Dothideomycetidae</taxon>
        <taxon>Dothideales</taxon>
        <taxon>Saccotheciaceae</taxon>
        <taxon>Aureobasidium</taxon>
    </lineage>
</organism>
<keyword evidence="9" id="KW-0012">Acyltransferase</keyword>
<dbReference type="InterPro" id="IPR028009">
    <property type="entry name" value="ESCO_Acetyltransf_dom"/>
</dbReference>
<dbReference type="GO" id="GO:0061733">
    <property type="term" value="F:protein-lysine-acetyltransferase activity"/>
    <property type="evidence" value="ECO:0007669"/>
    <property type="project" value="TreeGrafter"/>
</dbReference>
<accession>A0A9N8J8C2</accession>
<dbReference type="Pfam" id="PF13878">
    <property type="entry name" value="zf-C2H2_3"/>
    <property type="match status" value="1"/>
</dbReference>
<sequence length="396" mass="44105">MVNLDASASSRRRVSYHLDDDNTVLIPQDIYHELFRGQDGIDDALKRRRVSVVESEESESAPSSDPPPSDVAVFSDENVPPSTPPSSPPSLAISPKAVPPKLRLSKSDPERSAPTAKPALKTSKSLVQMQLNFGQSMRKTCKECRMEYVPSAPEDVSLHKKFHAQHVNGVSMDRDFLTKVKSEKAVWHGPQGDFVISLSGSQDPRHWLKKARAVFDMATADLGAVDIPDEKLWGPQFAASSARNKAPDANEEKKDRYKLYLYMGNGRCVGLCLAEGIEKAFKVVEPKKKVEITKEGEDRETEEEKRAPDSADMRSSELLSVIQETDEAAIGISRIWTSRGSRKKGIARALLKCVAKTFLTKVTRKDMVAFSQPTEMGTALARRWFGQEYGWHVYID</sequence>
<dbReference type="GO" id="GO:0005634">
    <property type="term" value="C:nucleus"/>
    <property type="evidence" value="ECO:0007669"/>
    <property type="project" value="UniProtKB-SubCell"/>
</dbReference>
<evidence type="ECO:0000256" key="10">
    <source>
        <dbReference type="SAM" id="MobiDB-lite"/>
    </source>
</evidence>
<keyword evidence="4" id="KW-0479">Metal-binding</keyword>
<evidence type="ECO:0000313" key="14">
    <source>
        <dbReference type="Proteomes" id="UP000716446"/>
    </source>
</evidence>
<dbReference type="Proteomes" id="UP000716446">
    <property type="component" value="Unassembled WGS sequence"/>
</dbReference>
<feature type="region of interest" description="Disordered" evidence="10">
    <location>
        <begin position="52"/>
        <end position="123"/>
    </location>
</feature>
<proteinExistence type="inferred from homology"/>
<evidence type="ECO:0000313" key="13">
    <source>
        <dbReference type="EMBL" id="CAD0082630.1"/>
    </source>
</evidence>
<dbReference type="GO" id="GO:0007064">
    <property type="term" value="P:mitotic sister chromatid cohesion"/>
    <property type="evidence" value="ECO:0007669"/>
    <property type="project" value="TreeGrafter"/>
</dbReference>
<feature type="region of interest" description="Disordered" evidence="10">
    <location>
        <begin position="292"/>
        <end position="313"/>
    </location>
</feature>
<reference evidence="13" key="1">
    <citation type="submission" date="2020-06" db="EMBL/GenBank/DDBJ databases">
        <authorList>
            <person name="Onetto C."/>
        </authorList>
    </citation>
    <scope>NUCLEOTIDE SEQUENCE</scope>
</reference>
<dbReference type="Pfam" id="PF13880">
    <property type="entry name" value="Acetyltransf_13"/>
    <property type="match status" value="1"/>
</dbReference>
<dbReference type="AlphaFoldDB" id="A0A9N8J8C2"/>
<evidence type="ECO:0008006" key="15">
    <source>
        <dbReference type="Google" id="ProtNLM"/>
    </source>
</evidence>
<comment type="subcellular location">
    <subcellularLocation>
        <location evidence="1">Nucleus</location>
    </subcellularLocation>
</comment>
<keyword evidence="8" id="KW-0131">Cell cycle</keyword>
<evidence type="ECO:0000256" key="2">
    <source>
        <dbReference type="ARBA" id="ARBA00005816"/>
    </source>
</evidence>
<dbReference type="GO" id="GO:0008270">
    <property type="term" value="F:zinc ion binding"/>
    <property type="evidence" value="ECO:0007669"/>
    <property type="project" value="UniProtKB-KW"/>
</dbReference>
<keyword evidence="5" id="KW-0863">Zinc-finger</keyword>
<dbReference type="InterPro" id="IPR028005">
    <property type="entry name" value="AcTrfase_ESCO_Znf_dom"/>
</dbReference>
<evidence type="ECO:0000259" key="12">
    <source>
        <dbReference type="Pfam" id="PF13880"/>
    </source>
</evidence>
<dbReference type="GO" id="GO:0000785">
    <property type="term" value="C:chromatin"/>
    <property type="evidence" value="ECO:0007669"/>
    <property type="project" value="TreeGrafter"/>
</dbReference>
<evidence type="ECO:0000256" key="6">
    <source>
        <dbReference type="ARBA" id="ARBA00022833"/>
    </source>
</evidence>